<dbReference type="Pfam" id="PF04499">
    <property type="entry name" value="SAPS"/>
    <property type="match status" value="1"/>
</dbReference>
<feature type="region of interest" description="Disordered" evidence="3">
    <location>
        <begin position="1159"/>
        <end position="1234"/>
    </location>
</feature>
<feature type="compositionally biased region" description="Pro residues" evidence="3">
    <location>
        <begin position="649"/>
        <end position="664"/>
    </location>
</feature>
<dbReference type="AlphaFoldDB" id="A0A1Y2BLK7"/>
<dbReference type="GO" id="GO:0019888">
    <property type="term" value="F:protein phosphatase regulator activity"/>
    <property type="evidence" value="ECO:0007669"/>
    <property type="project" value="TreeGrafter"/>
</dbReference>
<sequence>MLWKFSFTATSNIESLFSREAPPSVEELMDENDLLSEVKAQNNKVVTYLARDDVIKSLLQWVIAGLDELDQQADAADSATFSKAVLSPNLYPAYQVPRPVAVPGTGPGSPPLEPAKIEKVDEEDDAGSSPLAVGLGQGLDRVPSRDEDSQRSKYPSIATELLTAELWSIPDTVMANKEAFLRPFWDAVLPPIEQAEVDEKVEVSPHSLYERGERQRVTDEFRSDEDEERDRKREVIRGLWVRVNGHLLAKRTTEMIRFVQTLPNIVERIMARIESPAIQDMLLRIVSSEEAGVSGVVEWLGNEGLIPRLLALLSPHHPTSTHIVAGELLKSIITLCAPSPFNPAGGNAMEQQGQVQPLGARDNRLIRELVGIESVKTMVGFMLDDVPITDADWPGVDPDSPDPSPADPFIVHPLPSLASATSSLSQVCSILVEIIRRNNSDFSEPHLFHTLRNKLMGVQMPAGGGIEQEDEQRQRMEDAMVEFSAKMGIVHLGNLLEALSDRFGELHRFLLAPRTQTRAASSVNPKPLTLERFRVIELYAELLHSSNMSILNRRQAVGPSYSLDGILSGGLSGLEALGEAIDGDRVGEEGDDTDPADHVTQARELPVSSGSTDCSLTGSEEVGSDDEGMLEDMDDETTPSPSPAASRTLPPPADIEAPAPPPPSQENVARLRDMMGIESTIPSSSAVSELGSESHAAVAATTAAPSIASEPYTPTAAEMNKIDEPLVLGDRLKSMFIQYRAIPVTIDLFFQYPNNNFLHHVVYDIFQQILNGRLGPGLNRELVIELIREGKLIERVLDAQRLNERMVKQNGTPRMANMGHIILIAEELVKFLARCPPELFEIIKSSFNQSEWDAFVDGALRDTKTRDSLPLAGGKPAATAAAAASASGVEGMGGKDDDSSDEDEDDGVDAKFGEPLTRTTGGDGFVSRSGFEGEGDDYWRNVSAESSRRQAEFSDDDDDDADWLRPSVSGNDRRSSDDEDFGTFSGSGQGRPASSDDFDDDEAWGTFNAGSPPSHSPDADSGVNPFDDDAFAPSVTPSHPLGRLGPQEPVTPQDWFEFDRVFSSTLPGQVGPTIDMSIDDDEGNDDDDDDRRAGFSGATGLTPGSHNTWRFEGDDDDGEELPPTISPIIPQTDRLGDTPQTQTQDDVVATLTLEATNMTITDNTSTSPTSSTTTIPDRSLTSAPIPVPTRRHRSNSISTPSGSSNAFSPPDSALFAATSPDEPLGPGVNSTDTKITPEGMLERQVAGEKIVVPQDEVVLGVEEERKRIHEGLGHHHI</sequence>
<protein>
    <submittedName>
        <fullName evidence="4">SIT4 phosphatase-associated protein-domain-containing protein</fullName>
    </submittedName>
</protein>
<dbReference type="InterPro" id="IPR007587">
    <property type="entry name" value="SAPS"/>
</dbReference>
<feature type="compositionally biased region" description="Low complexity" evidence="3">
    <location>
        <begin position="1159"/>
        <end position="1177"/>
    </location>
</feature>
<feature type="region of interest" description="Disordered" evidence="3">
    <location>
        <begin position="1064"/>
        <end position="1142"/>
    </location>
</feature>
<feature type="region of interest" description="Disordered" evidence="3">
    <location>
        <begin position="882"/>
        <end position="1051"/>
    </location>
</feature>
<dbReference type="GO" id="GO:0005634">
    <property type="term" value="C:nucleus"/>
    <property type="evidence" value="ECO:0007669"/>
    <property type="project" value="TreeGrafter"/>
</dbReference>
<feature type="region of interest" description="Disordered" evidence="3">
    <location>
        <begin position="120"/>
        <end position="153"/>
    </location>
</feature>
<evidence type="ECO:0000256" key="3">
    <source>
        <dbReference type="SAM" id="MobiDB-lite"/>
    </source>
</evidence>
<dbReference type="GO" id="GO:0019903">
    <property type="term" value="F:protein phosphatase binding"/>
    <property type="evidence" value="ECO:0007669"/>
    <property type="project" value="InterPro"/>
</dbReference>
<dbReference type="PANTHER" id="PTHR12634">
    <property type="entry name" value="SIT4 YEAST -ASSOCIATING PROTEIN-RELATED"/>
    <property type="match status" value="1"/>
</dbReference>
<feature type="compositionally biased region" description="Acidic residues" evidence="3">
    <location>
        <begin position="1077"/>
        <end position="1089"/>
    </location>
</feature>
<feature type="compositionally biased region" description="Polar residues" evidence="3">
    <location>
        <begin position="608"/>
        <end position="618"/>
    </location>
</feature>
<dbReference type="STRING" id="71784.A0A1Y2BLK7"/>
<dbReference type="Proteomes" id="UP000193986">
    <property type="component" value="Unassembled WGS sequence"/>
</dbReference>
<feature type="region of interest" description="Disordered" evidence="3">
    <location>
        <begin position="584"/>
        <end position="667"/>
    </location>
</feature>
<dbReference type="FunCoup" id="A0A1Y2BLK7">
    <property type="interactions" value="458"/>
</dbReference>
<dbReference type="OrthoDB" id="10259133at2759"/>
<evidence type="ECO:0000313" key="5">
    <source>
        <dbReference type="Proteomes" id="UP000193986"/>
    </source>
</evidence>
<accession>A0A1Y2BLK7</accession>
<evidence type="ECO:0000256" key="1">
    <source>
        <dbReference type="ARBA" id="ARBA00006180"/>
    </source>
</evidence>
<evidence type="ECO:0000256" key="2">
    <source>
        <dbReference type="ARBA" id="ARBA00023306"/>
    </source>
</evidence>
<dbReference type="PANTHER" id="PTHR12634:SF8">
    <property type="entry name" value="FIERY MOUNTAIN, ISOFORM D"/>
    <property type="match status" value="1"/>
</dbReference>
<dbReference type="GO" id="GO:0005829">
    <property type="term" value="C:cytosol"/>
    <property type="evidence" value="ECO:0007669"/>
    <property type="project" value="TreeGrafter"/>
</dbReference>
<name>A0A1Y2BLK7_9TREE</name>
<reference evidence="4 5" key="1">
    <citation type="submission" date="2016-07" db="EMBL/GenBank/DDBJ databases">
        <title>Pervasive Adenine N6-methylation of Active Genes in Fungi.</title>
        <authorList>
            <consortium name="DOE Joint Genome Institute"/>
            <person name="Mondo S.J."/>
            <person name="Dannebaum R.O."/>
            <person name="Kuo R.C."/>
            <person name="Labutti K."/>
            <person name="Haridas S."/>
            <person name="Kuo A."/>
            <person name="Salamov A."/>
            <person name="Ahrendt S.R."/>
            <person name="Lipzen A."/>
            <person name="Sullivan W."/>
            <person name="Andreopoulos W.B."/>
            <person name="Clum A."/>
            <person name="Lindquist E."/>
            <person name="Daum C."/>
            <person name="Ramamoorthy G.K."/>
            <person name="Gryganskyi A."/>
            <person name="Culley D."/>
            <person name="Magnuson J.K."/>
            <person name="James T.Y."/>
            <person name="O'Malley M.A."/>
            <person name="Stajich J.E."/>
            <person name="Spatafora J.W."/>
            <person name="Visel A."/>
            <person name="Grigoriev I.V."/>
        </authorList>
    </citation>
    <scope>NUCLEOTIDE SEQUENCE [LARGE SCALE GENOMIC DNA]</scope>
    <source>
        <strain evidence="4 5">68-887.2</strain>
    </source>
</reference>
<feature type="compositionally biased region" description="Low complexity" evidence="3">
    <location>
        <begin position="1195"/>
        <end position="1204"/>
    </location>
</feature>
<feature type="compositionally biased region" description="Basic and acidic residues" evidence="3">
    <location>
        <begin position="142"/>
        <end position="151"/>
    </location>
</feature>
<feature type="compositionally biased region" description="Acidic residues" evidence="3">
    <location>
        <begin position="622"/>
        <end position="637"/>
    </location>
</feature>
<proteinExistence type="inferred from homology"/>
<gene>
    <name evidence="4" type="ORF">BCR39DRAFT_511265</name>
</gene>
<organism evidence="4 5">
    <name type="scientific">Naematelia encephala</name>
    <dbReference type="NCBI Taxonomy" id="71784"/>
    <lineage>
        <taxon>Eukaryota</taxon>
        <taxon>Fungi</taxon>
        <taxon>Dikarya</taxon>
        <taxon>Basidiomycota</taxon>
        <taxon>Agaricomycotina</taxon>
        <taxon>Tremellomycetes</taxon>
        <taxon>Tremellales</taxon>
        <taxon>Naemateliaceae</taxon>
        <taxon>Naematelia</taxon>
    </lineage>
</organism>
<comment type="caution">
    <text evidence="4">The sequence shown here is derived from an EMBL/GenBank/DDBJ whole genome shotgun (WGS) entry which is preliminary data.</text>
</comment>
<comment type="similarity">
    <text evidence="1">Belongs to the SAPS family.</text>
</comment>
<keyword evidence="5" id="KW-1185">Reference proteome</keyword>
<dbReference type="InParanoid" id="A0A1Y2BLK7"/>
<feature type="compositionally biased region" description="Acidic residues" evidence="3">
    <location>
        <begin position="898"/>
        <end position="907"/>
    </location>
</feature>
<evidence type="ECO:0000313" key="4">
    <source>
        <dbReference type="EMBL" id="ORY35642.1"/>
    </source>
</evidence>
<dbReference type="EMBL" id="MCFC01000001">
    <property type="protein sequence ID" value="ORY35642.1"/>
    <property type="molecule type" value="Genomic_DNA"/>
</dbReference>
<keyword evidence="2" id="KW-0131">Cell cycle</keyword>